<comment type="caution">
    <text evidence="1">The sequence shown here is derived from an EMBL/GenBank/DDBJ whole genome shotgun (WGS) entry which is preliminary data.</text>
</comment>
<sequence length="196" mass="21659">MGACLEPIPQMGPFRTEIRGESFYLTAPRSILRVASPTHWSVTAAAADQAVAALDQAMHQTAFVEYIVGGGTFTSRPVAEPRDGWLEFTWTDCHAHPDNPHVNGHDRALVELPYQDTPAVRWILNALSGTPTPPHWVDDPAVPLSEHKLTGYPLLAACSCRRWHSVARDSVKAAQGWIWHMRREQEQAHALTGGGR</sequence>
<accession>A0ABP6ND61</accession>
<protein>
    <submittedName>
        <fullName evidence="1">Uncharacterized protein</fullName>
    </submittedName>
</protein>
<name>A0ABP6ND61_9ACTN</name>
<evidence type="ECO:0000313" key="1">
    <source>
        <dbReference type="EMBL" id="GAA3144354.1"/>
    </source>
</evidence>
<organism evidence="1 2">
    <name type="scientific">Planomonospora alba</name>
    <dbReference type="NCBI Taxonomy" id="161354"/>
    <lineage>
        <taxon>Bacteria</taxon>
        <taxon>Bacillati</taxon>
        <taxon>Actinomycetota</taxon>
        <taxon>Actinomycetes</taxon>
        <taxon>Streptosporangiales</taxon>
        <taxon>Streptosporangiaceae</taxon>
        <taxon>Planomonospora</taxon>
    </lineage>
</organism>
<reference evidence="2" key="1">
    <citation type="journal article" date="2019" name="Int. J. Syst. Evol. Microbiol.">
        <title>The Global Catalogue of Microorganisms (GCM) 10K type strain sequencing project: providing services to taxonomists for standard genome sequencing and annotation.</title>
        <authorList>
            <consortium name="The Broad Institute Genomics Platform"/>
            <consortium name="The Broad Institute Genome Sequencing Center for Infectious Disease"/>
            <person name="Wu L."/>
            <person name="Ma J."/>
        </authorList>
    </citation>
    <scope>NUCLEOTIDE SEQUENCE [LARGE SCALE GENOMIC DNA]</scope>
    <source>
        <strain evidence="2">JCM 9373</strain>
    </source>
</reference>
<evidence type="ECO:0000313" key="2">
    <source>
        <dbReference type="Proteomes" id="UP001500320"/>
    </source>
</evidence>
<proteinExistence type="predicted"/>
<dbReference type="EMBL" id="BAAAUT010000031">
    <property type="protein sequence ID" value="GAA3144354.1"/>
    <property type="molecule type" value="Genomic_DNA"/>
</dbReference>
<dbReference type="RefSeq" id="WP_344861568.1">
    <property type="nucleotide sequence ID" value="NZ_BAAAUT010000031.1"/>
</dbReference>
<dbReference type="Proteomes" id="UP001500320">
    <property type="component" value="Unassembled WGS sequence"/>
</dbReference>
<gene>
    <name evidence="1" type="ORF">GCM10010466_39340</name>
</gene>
<keyword evidence="2" id="KW-1185">Reference proteome</keyword>